<dbReference type="RefSeq" id="XP_014184101.1">
    <property type="nucleotide sequence ID" value="XM_014328626.1"/>
</dbReference>
<dbReference type="VEuPathDB" id="FungiDB:A1Q1_02096"/>
<name>J5TTL6_TRIAS</name>
<evidence type="ECO:0000256" key="1">
    <source>
        <dbReference type="SAM" id="MobiDB-lite"/>
    </source>
</evidence>
<feature type="region of interest" description="Disordered" evidence="1">
    <location>
        <begin position="190"/>
        <end position="216"/>
    </location>
</feature>
<feature type="compositionally biased region" description="Low complexity" evidence="1">
    <location>
        <begin position="350"/>
        <end position="363"/>
    </location>
</feature>
<dbReference type="HOGENOM" id="CLU_582909_0_0_1"/>
<gene>
    <name evidence="2" type="ORF">A1Q1_02096</name>
</gene>
<dbReference type="GeneID" id="25985610"/>
<dbReference type="AlphaFoldDB" id="J5TTL6"/>
<dbReference type="KEGG" id="tasa:A1Q1_02096"/>
<feature type="compositionally biased region" description="Basic and acidic residues" evidence="1">
    <location>
        <begin position="190"/>
        <end position="203"/>
    </location>
</feature>
<dbReference type="EMBL" id="ALBS01000018">
    <property type="protein sequence ID" value="EJT52761.1"/>
    <property type="molecule type" value="Genomic_DNA"/>
</dbReference>
<reference evidence="2 3" key="1">
    <citation type="journal article" date="2012" name="Eukaryot. Cell">
        <title>Draft genome sequence of CBS 2479, the standard type strain of Trichosporon asahii.</title>
        <authorList>
            <person name="Yang R.Y."/>
            <person name="Li H.T."/>
            <person name="Zhu H."/>
            <person name="Zhou G.P."/>
            <person name="Wang M."/>
            <person name="Wang L."/>
        </authorList>
    </citation>
    <scope>NUCLEOTIDE SEQUENCE [LARGE SCALE GENOMIC DNA]</scope>
    <source>
        <strain evidence="3">ATCC 90039 / CBS 2479 / JCM 2466 / KCTC 7840 / NCYC 2677 / UAMH 7654</strain>
    </source>
</reference>
<protein>
    <submittedName>
        <fullName evidence="2">Uncharacterized protein</fullName>
    </submittedName>
</protein>
<feature type="region of interest" description="Disordered" evidence="1">
    <location>
        <begin position="350"/>
        <end position="374"/>
    </location>
</feature>
<feature type="region of interest" description="Disordered" evidence="1">
    <location>
        <begin position="89"/>
        <end position="120"/>
    </location>
</feature>
<feature type="compositionally biased region" description="Polar residues" evidence="1">
    <location>
        <begin position="275"/>
        <end position="292"/>
    </location>
</feature>
<evidence type="ECO:0000313" key="3">
    <source>
        <dbReference type="Proteomes" id="UP000002748"/>
    </source>
</evidence>
<dbReference type="Proteomes" id="UP000002748">
    <property type="component" value="Unassembled WGS sequence"/>
</dbReference>
<accession>J5TTL6</accession>
<feature type="compositionally biased region" description="Polar residues" evidence="1">
    <location>
        <begin position="450"/>
        <end position="462"/>
    </location>
</feature>
<feature type="region of interest" description="Disordered" evidence="1">
    <location>
        <begin position="273"/>
        <end position="336"/>
    </location>
</feature>
<comment type="caution">
    <text evidence="2">The sequence shown here is derived from an EMBL/GenBank/DDBJ whole genome shotgun (WGS) entry which is preliminary data.</text>
</comment>
<proteinExistence type="predicted"/>
<organism evidence="2 3">
    <name type="scientific">Trichosporon asahii var. asahii (strain ATCC 90039 / CBS 2479 / JCM 2466 / KCTC 7840 / NBRC 103889/ NCYC 2677 / UAMH 7654)</name>
    <name type="common">Yeast</name>
    <dbReference type="NCBI Taxonomy" id="1186058"/>
    <lineage>
        <taxon>Eukaryota</taxon>
        <taxon>Fungi</taxon>
        <taxon>Dikarya</taxon>
        <taxon>Basidiomycota</taxon>
        <taxon>Agaricomycotina</taxon>
        <taxon>Tremellomycetes</taxon>
        <taxon>Trichosporonales</taxon>
        <taxon>Trichosporonaceae</taxon>
        <taxon>Trichosporon</taxon>
    </lineage>
</organism>
<feature type="region of interest" description="Disordered" evidence="1">
    <location>
        <begin position="450"/>
        <end position="469"/>
    </location>
</feature>
<feature type="compositionally biased region" description="Basic and acidic residues" evidence="1">
    <location>
        <begin position="108"/>
        <end position="120"/>
    </location>
</feature>
<evidence type="ECO:0000313" key="2">
    <source>
        <dbReference type="EMBL" id="EJT52761.1"/>
    </source>
</evidence>
<feature type="compositionally biased region" description="Low complexity" evidence="1">
    <location>
        <begin position="297"/>
        <end position="316"/>
    </location>
</feature>
<sequence>MVHAIPLPLGSLFSRNRFDPRDYERTPLLEKLENKLEDKLERLRPEQQRLRRKAVVAKLWIIERLQRAKNSSHAARERIREASGGFADHLMSGSHTQPDNTDFMPTRPETRRKGHGRDDSETAANEWCLGAEFTDTYATFPRRRLRSNRLGRVRSLSGASTGSAESNIWQYRPYSPEAWSFPERPVFSDESRGRALSTGERRSIGASVGESKWCPHDARGRNSLHAEGSGITAASLREALYGAPCARTLSMSPTSPLEPLVELAELAEVDLTDASDASSETEIRTPASTPPNSDGYLSDPALSPTSPSSSTLSDPSNPYALSPKQRRAPPLPPRPSRLQLAAIDTAVMPTLSTPSAPSTPTTAENLTPPPALIPRPSLASLNSVNLSSSFPLSDREEFDDVLIWSDGEGEHTRSRRRSGAQKRVRFAAAPGVMEQHCNVYSTSSSSVNLAAQRSTSSTSVNLLSGVRAS</sequence>